<dbReference type="GO" id="GO:0044877">
    <property type="term" value="F:protein-containing complex binding"/>
    <property type="evidence" value="ECO:0007669"/>
    <property type="project" value="TreeGrafter"/>
</dbReference>
<proteinExistence type="predicted"/>
<dbReference type="InterPro" id="IPR051207">
    <property type="entry name" value="ComplexI_NDUFA9_subunit"/>
</dbReference>
<evidence type="ECO:0000313" key="2">
    <source>
        <dbReference type="EMBL" id="RKS75271.1"/>
    </source>
</evidence>
<dbReference type="SUPFAM" id="SSF51735">
    <property type="entry name" value="NAD(P)-binding Rossmann-fold domains"/>
    <property type="match status" value="1"/>
</dbReference>
<dbReference type="OrthoDB" id="9771302at2"/>
<gene>
    <name evidence="2" type="ORF">CLV35_1730</name>
</gene>
<dbReference type="EMBL" id="RBWV01000011">
    <property type="protein sequence ID" value="RKS75271.1"/>
    <property type="molecule type" value="Genomic_DNA"/>
</dbReference>
<keyword evidence="3" id="KW-1185">Reference proteome</keyword>
<dbReference type="Gene3D" id="3.40.50.720">
    <property type="entry name" value="NAD(P)-binding Rossmann-like Domain"/>
    <property type="match status" value="1"/>
</dbReference>
<dbReference type="InParanoid" id="A0A420XPQ9"/>
<evidence type="ECO:0000313" key="3">
    <source>
        <dbReference type="Proteomes" id="UP000281955"/>
    </source>
</evidence>
<evidence type="ECO:0000259" key="1">
    <source>
        <dbReference type="Pfam" id="PF13460"/>
    </source>
</evidence>
<name>A0A420XPQ9_9ACTN</name>
<dbReference type="Proteomes" id="UP000281955">
    <property type="component" value="Unassembled WGS sequence"/>
</dbReference>
<dbReference type="PANTHER" id="PTHR12126">
    <property type="entry name" value="NADH-UBIQUINONE OXIDOREDUCTASE 39 KDA SUBUNIT-RELATED"/>
    <property type="match status" value="1"/>
</dbReference>
<sequence length="231" mass="24016">MRVAVAGGSGVVGRLVVAELARGGHDPVVVARSAGVDLLTGAGLEGALTGCTAVVDVSNVATTSARRSRAFFASATRRLLDAAADARVEHVLLLSIVGVDEVDLGYYQGKRLQEQLVRRSPLPWTVLRATQFLEFPGQVLDRSSGPVALVPRMRSQPVAAREVAAHLVSLLAQPPAGDAVAIAGPEQHEVVDLARELLEARGSHRRVVPVRLPGAVGRGLAGGMLLPAAST</sequence>
<feature type="domain" description="NAD(P)-binding" evidence="1">
    <location>
        <begin position="37"/>
        <end position="174"/>
    </location>
</feature>
<dbReference type="Pfam" id="PF13460">
    <property type="entry name" value="NAD_binding_10"/>
    <property type="match status" value="1"/>
</dbReference>
<dbReference type="AlphaFoldDB" id="A0A420XPQ9"/>
<comment type="caution">
    <text evidence="2">The sequence shown here is derived from an EMBL/GenBank/DDBJ whole genome shotgun (WGS) entry which is preliminary data.</text>
</comment>
<dbReference type="PANTHER" id="PTHR12126:SF11">
    <property type="entry name" value="NADH DEHYDROGENASE [UBIQUINONE] 1 ALPHA SUBCOMPLEX SUBUNIT 9, MITOCHONDRIAL"/>
    <property type="match status" value="1"/>
</dbReference>
<dbReference type="InterPro" id="IPR016040">
    <property type="entry name" value="NAD(P)-bd_dom"/>
</dbReference>
<dbReference type="InterPro" id="IPR036291">
    <property type="entry name" value="NAD(P)-bd_dom_sf"/>
</dbReference>
<accession>A0A420XPQ9</accession>
<protein>
    <submittedName>
        <fullName evidence="2">Uncharacterized protein YbjT (DUF2867 family)</fullName>
    </submittedName>
</protein>
<dbReference type="RefSeq" id="WP_121193075.1">
    <property type="nucleotide sequence ID" value="NZ_RBWV01000011.1"/>
</dbReference>
<organism evidence="2 3">
    <name type="scientific">Motilibacter peucedani</name>
    <dbReference type="NCBI Taxonomy" id="598650"/>
    <lineage>
        <taxon>Bacteria</taxon>
        <taxon>Bacillati</taxon>
        <taxon>Actinomycetota</taxon>
        <taxon>Actinomycetes</taxon>
        <taxon>Motilibacterales</taxon>
        <taxon>Motilibacteraceae</taxon>
        <taxon>Motilibacter</taxon>
    </lineage>
</organism>
<reference evidence="2 3" key="1">
    <citation type="submission" date="2018-10" db="EMBL/GenBank/DDBJ databases">
        <title>Genomic Encyclopedia of Archaeal and Bacterial Type Strains, Phase II (KMG-II): from individual species to whole genera.</title>
        <authorList>
            <person name="Goeker M."/>
        </authorList>
    </citation>
    <scope>NUCLEOTIDE SEQUENCE [LARGE SCALE GENOMIC DNA]</scope>
    <source>
        <strain evidence="2 3">RP-AC37</strain>
    </source>
</reference>